<dbReference type="PANTHER" id="PTHR21066:SF17">
    <property type="entry name" value="AGAP011368-PA"/>
    <property type="match status" value="1"/>
</dbReference>
<protein>
    <recommendedName>
        <fullName evidence="6">Odorant binding protein</fullName>
    </recommendedName>
</protein>
<keyword evidence="3" id="KW-0964">Secreted</keyword>
<comment type="subcellular location">
    <subcellularLocation>
        <location evidence="1">Secreted</location>
    </subcellularLocation>
</comment>
<comment type="caution">
    <text evidence="4">The sequence shown here is derived from an EMBL/GenBank/DDBJ whole genome shotgun (WGS) entry which is preliminary data.</text>
</comment>
<reference evidence="4 5" key="1">
    <citation type="submission" date="2024-03" db="EMBL/GenBank/DDBJ databases">
        <title>The genome assembly and annotation of the cricket Gryllus longicercus Weissman &amp; Gray.</title>
        <authorList>
            <person name="Szrajer S."/>
            <person name="Gray D."/>
            <person name="Ylla G."/>
        </authorList>
    </citation>
    <scope>NUCLEOTIDE SEQUENCE [LARGE SCALE GENOMIC DNA]</scope>
    <source>
        <strain evidence="4">DAG 2021-001</strain>
        <tissue evidence="4">Whole body minus gut</tissue>
    </source>
</reference>
<dbReference type="Proteomes" id="UP001378592">
    <property type="component" value="Unassembled WGS sequence"/>
</dbReference>
<dbReference type="InterPro" id="IPR036728">
    <property type="entry name" value="PBP_GOBP_sf"/>
</dbReference>
<sequence length="242" mass="27893">MTSGYHFLPEHENFIDELFYPTLYEESLDESKSRFTRAIETSDIENELQSCCSKLKNLKESCCGQFGVFQPDYVGQKVALECLAEAQNNDLKTICENQGLFLTNRLNLISHTEIVLCVKECIARKNNWIDSDGNLVEPDIEEHIKQTVISKDTLWSEGIVDKSIKKCLKEAKATVTAFESKGQKLKCNPSAQVFHRCLWRILELTCLKDQQKSSVTCDIRRTVFAQEEVQRRKLINQRFNLE</sequence>
<dbReference type="GO" id="GO:0005549">
    <property type="term" value="F:odorant binding"/>
    <property type="evidence" value="ECO:0007669"/>
    <property type="project" value="InterPro"/>
</dbReference>
<organism evidence="4 5">
    <name type="scientific">Gryllus longicercus</name>
    <dbReference type="NCBI Taxonomy" id="2509291"/>
    <lineage>
        <taxon>Eukaryota</taxon>
        <taxon>Metazoa</taxon>
        <taxon>Ecdysozoa</taxon>
        <taxon>Arthropoda</taxon>
        <taxon>Hexapoda</taxon>
        <taxon>Insecta</taxon>
        <taxon>Pterygota</taxon>
        <taxon>Neoptera</taxon>
        <taxon>Polyneoptera</taxon>
        <taxon>Orthoptera</taxon>
        <taxon>Ensifera</taxon>
        <taxon>Gryllidea</taxon>
        <taxon>Grylloidea</taxon>
        <taxon>Gryllidae</taxon>
        <taxon>Gryllinae</taxon>
        <taxon>Gryllus</taxon>
    </lineage>
</organism>
<keyword evidence="5" id="KW-1185">Reference proteome</keyword>
<accession>A0AAN9VK93</accession>
<evidence type="ECO:0000313" key="4">
    <source>
        <dbReference type="EMBL" id="KAK7863390.1"/>
    </source>
</evidence>
<evidence type="ECO:0000256" key="3">
    <source>
        <dbReference type="ARBA" id="ARBA00022525"/>
    </source>
</evidence>
<dbReference type="SUPFAM" id="SSF47565">
    <property type="entry name" value="Insect pheromone/odorant-binding proteins"/>
    <property type="match status" value="1"/>
</dbReference>
<evidence type="ECO:0000313" key="5">
    <source>
        <dbReference type="Proteomes" id="UP001378592"/>
    </source>
</evidence>
<proteinExistence type="inferred from homology"/>
<evidence type="ECO:0000256" key="2">
    <source>
        <dbReference type="ARBA" id="ARBA00008098"/>
    </source>
</evidence>
<dbReference type="PANTHER" id="PTHR21066">
    <property type="entry name" value="ODORANT-BINDING PROTEIN 59A-RELATED"/>
    <property type="match status" value="1"/>
</dbReference>
<evidence type="ECO:0000256" key="1">
    <source>
        <dbReference type="ARBA" id="ARBA00004613"/>
    </source>
</evidence>
<dbReference type="AlphaFoldDB" id="A0AAN9VK93"/>
<gene>
    <name evidence="4" type="ORF">R5R35_004353</name>
</gene>
<dbReference type="Gene3D" id="1.10.238.270">
    <property type="match status" value="1"/>
</dbReference>
<comment type="similarity">
    <text evidence="2">Belongs to the PBP/GOBP family.</text>
</comment>
<dbReference type="GO" id="GO:0005576">
    <property type="term" value="C:extracellular region"/>
    <property type="evidence" value="ECO:0007669"/>
    <property type="project" value="UniProtKB-SubCell"/>
</dbReference>
<dbReference type="EMBL" id="JAZDUA010000232">
    <property type="protein sequence ID" value="KAK7863390.1"/>
    <property type="molecule type" value="Genomic_DNA"/>
</dbReference>
<name>A0AAN9VK93_9ORTH</name>
<evidence type="ECO:0008006" key="6">
    <source>
        <dbReference type="Google" id="ProtNLM"/>
    </source>
</evidence>
<dbReference type="InterPro" id="IPR052295">
    <property type="entry name" value="Odorant-binding_protein"/>
</dbReference>